<comment type="catalytic activity">
    <reaction evidence="1">
        <text>Release of an N-terminal amino acid, Xaa-|-Yaa- from a peptide, amide or arylamide. Xaa is preferably Ala, but may be most amino acids including Pro (slow action). When a terminal hydrophobic residue is followed by a prolyl residue, the two may be released as an intact Xaa-Pro dipeptide.</text>
        <dbReference type="EC" id="3.4.11.2"/>
    </reaction>
</comment>
<proteinExistence type="inferred from homology"/>
<evidence type="ECO:0000256" key="11">
    <source>
        <dbReference type="ARBA" id="ARBA00023049"/>
    </source>
</evidence>
<sequence length="879" mass="97051">MDWIRDMPDSAPQTTRRADYRPPAFHIDTVELEFRLDPAATLVRARLAFRRNGPGEFRLDGDGLTLLEARLDGVALAEERTRLGADGSLTIGDAPDQGVLETLVRIAPEKNTELSGLYTSGGNFYTQCEAEGFRRITFFPDRPDVMARFTVTLHGDKARCPVLLSNGNPDGTGDREDGTHWARWVDPHPKPSYLFALVAGDLVAVRDRFVTRSGRDVALNIWVRRGDEDRCGHAMDSLIRSMRWDEEVFGLEYDLDVFNIAAVSDFNMGAMENKGLNVFNTKYVLARPETATDGDYQGIETVIAHEYFHNWTGNRVTCRDWFQLSLKEGLTVFRDQEFSADQGSRAVKRIRDVRGLRAAQFPEDAGPMAHPVRPDSYIEIDNFYTPTVYQKGAEVVRLIHTRIGPAAFRRGMDLYIARCDNRAVTIEDFVAAMQEASGVDLSSFMGWYDQAGTPELTAEDRYEAEARRWVLTLRQSLPATPGQPVKHPVPVPVAMGLLDADGREVPTRLEGENEAKAGTRVVLLEQAEQSFIFEDVDGPPVPSLLRGFSAPVKLKGVAPERLRFLAVHDTDPFVRWESGLQYAAGLMLGMVAGHLRGEALGFDAALEEALRNTLRAAEADPAFAAEALALPGEGFVADQMEVAEPAAVHAVREHLRREIGRRCGDVLREAYQALSEAGEYRIDGSSIGRRALRNACLAYLVAAGETGLAEAQYREAGNMTDRLAALSLLAGSEGSAREGPLADFHARWRGDDLVLDKWFSIQAMSSRADAMAAVRALYGHADFDLRNPNRARSLIGAFASGNPLHFHREDGEGYRFLADAVVALDPINGSIAARMVGPLGQWRRQAPGRAALMRRELQRVLAVPKLSKGTFEKASKALA</sequence>
<dbReference type="Gene3D" id="2.60.40.1730">
    <property type="entry name" value="tricorn interacting facor f3 domain"/>
    <property type="match status" value="1"/>
</dbReference>
<keyword evidence="9 18" id="KW-0378">Hydrolase</keyword>
<dbReference type="Gene3D" id="1.25.50.10">
    <property type="entry name" value="Peptidase M1, alanyl aminopeptidase, C-terminal domain"/>
    <property type="match status" value="1"/>
</dbReference>
<feature type="region of interest" description="Disordered" evidence="13">
    <location>
        <begin position="1"/>
        <end position="20"/>
    </location>
</feature>
<dbReference type="PANTHER" id="PTHR46322:SF1">
    <property type="entry name" value="PUROMYCIN-SENSITIVE AMINOPEPTIDASE"/>
    <property type="match status" value="1"/>
</dbReference>
<dbReference type="InterPro" id="IPR027268">
    <property type="entry name" value="Peptidase_M4/M1_CTD_sf"/>
</dbReference>
<dbReference type="PANTHER" id="PTHR46322">
    <property type="entry name" value="PUROMYCIN-SENSITIVE AMINOPEPTIDASE"/>
    <property type="match status" value="1"/>
</dbReference>
<evidence type="ECO:0000256" key="13">
    <source>
        <dbReference type="SAM" id="MobiDB-lite"/>
    </source>
</evidence>
<evidence type="ECO:0000256" key="10">
    <source>
        <dbReference type="ARBA" id="ARBA00022833"/>
    </source>
</evidence>
<dbReference type="Proteomes" id="UP000660885">
    <property type="component" value="Unassembled WGS sequence"/>
</dbReference>
<feature type="domain" description="Peptidase M1 alanyl aminopeptidase Ig-like fold" evidence="15">
    <location>
        <begin position="452"/>
        <end position="555"/>
    </location>
</feature>
<evidence type="ECO:0000313" key="19">
    <source>
        <dbReference type="Proteomes" id="UP000660885"/>
    </source>
</evidence>
<dbReference type="Pfam" id="PF17900">
    <property type="entry name" value="Peptidase_M1_N"/>
    <property type="match status" value="1"/>
</dbReference>
<keyword evidence="10" id="KW-0862">Zinc</keyword>
<feature type="domain" description="Aminopeptidase N-like N-terminal" evidence="17">
    <location>
        <begin position="111"/>
        <end position="194"/>
    </location>
</feature>
<dbReference type="CDD" id="cd09600">
    <property type="entry name" value="M1_APN"/>
    <property type="match status" value="1"/>
</dbReference>
<evidence type="ECO:0000256" key="12">
    <source>
        <dbReference type="NCBIfam" id="TIGR02414"/>
    </source>
</evidence>
<dbReference type="EMBL" id="JAETWB010000001">
    <property type="protein sequence ID" value="MBL6077649.1"/>
    <property type="molecule type" value="Genomic_DNA"/>
</dbReference>
<dbReference type="InterPro" id="IPR037144">
    <property type="entry name" value="Peptidase_M1_pepN_C_sf"/>
</dbReference>
<gene>
    <name evidence="18" type="primary">pepN</name>
    <name evidence="18" type="ORF">JMJ56_06495</name>
</gene>
<dbReference type="Gene3D" id="1.10.390.10">
    <property type="entry name" value="Neutral Protease Domain 2"/>
    <property type="match status" value="1"/>
</dbReference>
<dbReference type="SUPFAM" id="SSF55486">
    <property type="entry name" value="Metalloproteases ('zincins'), catalytic domain"/>
    <property type="match status" value="1"/>
</dbReference>
<dbReference type="InterPro" id="IPR001930">
    <property type="entry name" value="Peptidase_M1"/>
</dbReference>
<feature type="domain" description="Peptidase M1 alanyl aminopeptidase C-terminal" evidence="16">
    <location>
        <begin position="560"/>
        <end position="879"/>
    </location>
</feature>
<organism evidence="18 19">
    <name type="scientific">Belnapia arida</name>
    <dbReference type="NCBI Taxonomy" id="2804533"/>
    <lineage>
        <taxon>Bacteria</taxon>
        <taxon>Pseudomonadati</taxon>
        <taxon>Pseudomonadota</taxon>
        <taxon>Alphaproteobacteria</taxon>
        <taxon>Acetobacterales</taxon>
        <taxon>Roseomonadaceae</taxon>
        <taxon>Belnapia</taxon>
    </lineage>
</organism>
<dbReference type="InterPro" id="IPR012779">
    <property type="entry name" value="Peptidase_M1_pepN"/>
</dbReference>
<dbReference type="InterPro" id="IPR038438">
    <property type="entry name" value="PepN_Ig-like_sf"/>
</dbReference>
<dbReference type="Gene3D" id="2.60.40.1840">
    <property type="match status" value="1"/>
</dbReference>
<evidence type="ECO:0000256" key="3">
    <source>
        <dbReference type="ARBA" id="ARBA00010136"/>
    </source>
</evidence>
<evidence type="ECO:0000256" key="9">
    <source>
        <dbReference type="ARBA" id="ARBA00022801"/>
    </source>
</evidence>
<comment type="similarity">
    <text evidence="3">Belongs to the peptidase M1 family.</text>
</comment>
<dbReference type="SUPFAM" id="SSF63737">
    <property type="entry name" value="Leukotriene A4 hydrolase N-terminal domain"/>
    <property type="match status" value="1"/>
</dbReference>
<dbReference type="Pfam" id="PF17432">
    <property type="entry name" value="DUF3458_C"/>
    <property type="match status" value="1"/>
</dbReference>
<keyword evidence="6 18" id="KW-0031">Aminopeptidase</keyword>
<keyword evidence="11" id="KW-0482">Metalloprotease</keyword>
<dbReference type="Pfam" id="PF01433">
    <property type="entry name" value="Peptidase_M1"/>
    <property type="match status" value="1"/>
</dbReference>
<evidence type="ECO:0000256" key="2">
    <source>
        <dbReference type="ARBA" id="ARBA00001947"/>
    </source>
</evidence>
<dbReference type="InterPro" id="IPR014782">
    <property type="entry name" value="Peptidase_M1_dom"/>
</dbReference>
<keyword evidence="7" id="KW-0645">Protease</keyword>
<dbReference type="InterPro" id="IPR045357">
    <property type="entry name" value="Aminopeptidase_N-like_N"/>
</dbReference>
<accession>A0ABS1U118</accession>
<dbReference type="InterPro" id="IPR042097">
    <property type="entry name" value="Aminopeptidase_N-like_N_sf"/>
</dbReference>
<keyword evidence="8" id="KW-0479">Metal-binding</keyword>
<evidence type="ECO:0000256" key="6">
    <source>
        <dbReference type="ARBA" id="ARBA00022438"/>
    </source>
</evidence>
<dbReference type="NCBIfam" id="TIGR02414">
    <property type="entry name" value="pepN_proteo"/>
    <property type="match status" value="1"/>
</dbReference>
<evidence type="ECO:0000256" key="7">
    <source>
        <dbReference type="ARBA" id="ARBA00022670"/>
    </source>
</evidence>
<evidence type="ECO:0000259" key="15">
    <source>
        <dbReference type="Pfam" id="PF11940"/>
    </source>
</evidence>
<evidence type="ECO:0000256" key="5">
    <source>
        <dbReference type="ARBA" id="ARBA00015611"/>
    </source>
</evidence>
<protein>
    <recommendedName>
        <fullName evidence="5 12">Aminopeptidase N</fullName>
        <ecNumber evidence="4 12">3.4.11.2</ecNumber>
    </recommendedName>
</protein>
<dbReference type="Gene3D" id="3.30.2010.30">
    <property type="match status" value="1"/>
</dbReference>
<dbReference type="GO" id="GO:0004177">
    <property type="term" value="F:aminopeptidase activity"/>
    <property type="evidence" value="ECO:0007669"/>
    <property type="project" value="UniProtKB-KW"/>
</dbReference>
<feature type="domain" description="Peptidase M1 membrane alanine aminopeptidase" evidence="14">
    <location>
        <begin position="234"/>
        <end position="446"/>
    </location>
</feature>
<reference evidence="18 19" key="1">
    <citation type="submission" date="2021-01" db="EMBL/GenBank/DDBJ databases">
        <title>Belnapia mucosa sp. nov. and Belnapia arida sp. nov., isolated from the Tabernas Desert (Almeria, Spain).</title>
        <authorList>
            <person name="Molina-Menor E."/>
            <person name="Vidal-Verdu A."/>
            <person name="Calonge A."/>
            <person name="Satari L."/>
            <person name="Pereto J."/>
            <person name="Porcar M."/>
        </authorList>
    </citation>
    <scope>NUCLEOTIDE SEQUENCE [LARGE SCALE GENOMIC DNA]</scope>
    <source>
        <strain evidence="18 19">T18</strain>
    </source>
</reference>
<dbReference type="EC" id="3.4.11.2" evidence="4 12"/>
<dbReference type="InterPro" id="IPR024601">
    <property type="entry name" value="Peptidase_M1_pepN_C"/>
</dbReference>
<dbReference type="PRINTS" id="PR00756">
    <property type="entry name" value="ALADIPTASE"/>
</dbReference>
<evidence type="ECO:0000256" key="4">
    <source>
        <dbReference type="ARBA" id="ARBA00012564"/>
    </source>
</evidence>
<comment type="cofactor">
    <cofactor evidence="2">
        <name>Zn(2+)</name>
        <dbReference type="ChEBI" id="CHEBI:29105"/>
    </cofactor>
</comment>
<evidence type="ECO:0000256" key="1">
    <source>
        <dbReference type="ARBA" id="ARBA00000098"/>
    </source>
</evidence>
<evidence type="ECO:0000256" key="8">
    <source>
        <dbReference type="ARBA" id="ARBA00022723"/>
    </source>
</evidence>
<comment type="caution">
    <text evidence="18">The sequence shown here is derived from an EMBL/GenBank/DDBJ whole genome shotgun (WGS) entry which is preliminary data.</text>
</comment>
<evidence type="ECO:0000259" key="17">
    <source>
        <dbReference type="Pfam" id="PF17900"/>
    </source>
</evidence>
<keyword evidence="19" id="KW-1185">Reference proteome</keyword>
<name>A0ABS1U118_9PROT</name>
<dbReference type="InterPro" id="IPR035414">
    <property type="entry name" value="Peptidase_M1_pepN_Ig-like"/>
</dbReference>
<dbReference type="Pfam" id="PF11940">
    <property type="entry name" value="DUF3458"/>
    <property type="match status" value="1"/>
</dbReference>
<evidence type="ECO:0000259" key="14">
    <source>
        <dbReference type="Pfam" id="PF01433"/>
    </source>
</evidence>
<evidence type="ECO:0000313" key="18">
    <source>
        <dbReference type="EMBL" id="MBL6077649.1"/>
    </source>
</evidence>
<evidence type="ECO:0000259" key="16">
    <source>
        <dbReference type="Pfam" id="PF17432"/>
    </source>
</evidence>